<gene>
    <name evidence="2" type="ORF">SAMN05421686_102267</name>
</gene>
<organism evidence="2 3">
    <name type="scientific">Thalassolituus maritimus</name>
    <dbReference type="NCBI Taxonomy" id="484498"/>
    <lineage>
        <taxon>Bacteria</taxon>
        <taxon>Pseudomonadati</taxon>
        <taxon>Pseudomonadota</taxon>
        <taxon>Gammaproteobacteria</taxon>
        <taxon>Oceanospirillales</taxon>
        <taxon>Oceanospirillaceae</taxon>
        <taxon>Thalassolituus</taxon>
    </lineage>
</organism>
<dbReference type="PROSITE" id="PS51257">
    <property type="entry name" value="PROKAR_LIPOPROTEIN"/>
    <property type="match status" value="1"/>
</dbReference>
<sequence length="442" mass="45746">MSLLKKLTIAASIAGLAACGADDDSDAYVRILHASPDAQAVDVYVNGELQLSDVAFQDGTGYLKLSDGNANIELRLAGTDTVAASYAASLNSNAYYAAIAVNQASDLEITVLDETDVVTDGDIDLRVLHAAPAASSTDVDVFVSQPDAELGATPQVNALSYLSNQLIEGVQDGSYQVRLTADGSSDVIYDSGSLSVTDDAIVVAVNSAKGRSPVSLLVWAGPAATAIQDNTAELRIVHAIDTQDIDVYIEGELYAPLEDMSYTQDSGYVVFPAGSLPISITAADAALEDAPSGLSTSLELARGESYTLVASGSSDDFANAIRIFLTDQREASQAGSADIRLINASVATDVNSADVYIYESADSSQEAYETTGMSQGDDTDYITLAPDTYDIHIVASGSGKAGPAVVPGLTNQTVAAGDVNSIVIVGKTTPVALKLSSDKRAD</sequence>
<dbReference type="AlphaFoldDB" id="A0A1N7K006"/>
<keyword evidence="3" id="KW-1185">Reference proteome</keyword>
<evidence type="ECO:0000259" key="1">
    <source>
        <dbReference type="Pfam" id="PF14344"/>
    </source>
</evidence>
<proteinExistence type="predicted"/>
<evidence type="ECO:0000313" key="2">
    <source>
        <dbReference type="EMBL" id="SIS54907.1"/>
    </source>
</evidence>
<dbReference type="STRING" id="484498.SAMN05421686_102267"/>
<reference evidence="3" key="1">
    <citation type="submission" date="2017-01" db="EMBL/GenBank/DDBJ databases">
        <authorList>
            <person name="Varghese N."/>
            <person name="Submissions S."/>
        </authorList>
    </citation>
    <scope>NUCLEOTIDE SEQUENCE [LARGE SCALE GENOMIC DNA]</scope>
    <source>
        <strain evidence="3">DSM 24913</strain>
    </source>
</reference>
<accession>A0A1N7K006</accession>
<dbReference type="RefSeq" id="WP_076514401.1">
    <property type="nucleotide sequence ID" value="NZ_FTOH01000002.1"/>
</dbReference>
<dbReference type="Proteomes" id="UP000185639">
    <property type="component" value="Unassembled WGS sequence"/>
</dbReference>
<feature type="domain" description="DUF4397" evidence="1">
    <location>
        <begin position="232"/>
        <end position="347"/>
    </location>
</feature>
<dbReference type="EMBL" id="FTOH01000002">
    <property type="protein sequence ID" value="SIS54907.1"/>
    <property type="molecule type" value="Genomic_DNA"/>
</dbReference>
<dbReference type="InterPro" id="IPR025510">
    <property type="entry name" value="DUF4397"/>
</dbReference>
<dbReference type="Pfam" id="PF14344">
    <property type="entry name" value="DUF4397"/>
    <property type="match status" value="2"/>
</dbReference>
<feature type="domain" description="DUF4397" evidence="1">
    <location>
        <begin position="27"/>
        <end position="139"/>
    </location>
</feature>
<evidence type="ECO:0000313" key="3">
    <source>
        <dbReference type="Proteomes" id="UP000185639"/>
    </source>
</evidence>
<name>A0A1N7K006_9GAMM</name>
<dbReference type="OrthoDB" id="9783299at2"/>
<protein>
    <recommendedName>
        <fullName evidence="1">DUF4397 domain-containing protein</fullName>
    </recommendedName>
</protein>